<keyword evidence="2" id="KW-0808">Transferase</keyword>
<dbReference type="Gene3D" id="3.30.559.10">
    <property type="entry name" value="Chloramphenicol acetyltransferase-like domain"/>
    <property type="match status" value="1"/>
</dbReference>
<dbReference type="Pfam" id="PF00755">
    <property type="entry name" value="Carn_acyltransf"/>
    <property type="match status" value="1"/>
</dbReference>
<dbReference type="InterPro" id="IPR000542">
    <property type="entry name" value="Carn_acyl_trans"/>
</dbReference>
<name>A0A2N1JCW9_9BASI</name>
<dbReference type="PROSITE" id="PS00439">
    <property type="entry name" value="ACYLTRANSF_C_1"/>
    <property type="match status" value="1"/>
</dbReference>
<keyword evidence="7" id="KW-1185">Reference proteome</keyword>
<dbReference type="Gene3D" id="3.30.559.70">
    <property type="entry name" value="Choline/Carnitine o-acyltransferase, domain 2"/>
    <property type="match status" value="1"/>
</dbReference>
<accession>A0A2N1JCW9</accession>
<feature type="active site" description="Proton acceptor" evidence="4">
    <location>
        <position position="373"/>
    </location>
</feature>
<proteinExistence type="inferred from homology"/>
<sequence length="675" mass="74614">MSKNAVLQRTGAATYGLQHTLPRLPIPDLKASIEKYLVSLEPILKQKEELGELSGSSASAELAKRRAWADELLAGVGPKLMQRLHDIDATTENNWFDDRFWLLKAYHEWRDPLLINSDWWLMFRPDKNTPAEVAEYAGDAPAYSAEALSVQRWENADWGFRRATWLTYQMALYKLALDLETVAPDASRAGAFCMHQYSRVFGVTRIPARPHDWNTSNNDFSVRHITVMVRDNIYSLDVFDDKGNIYPPDTIEQAFRAIVDDAKKADGAGIGVLTSEQRDTWALAREHLLSLGVQNQTNITSVQKSLFVVSLDSCVLGLPANAPRKTPGVEPSTADAQAMNTSGGGRFAHNRWFDKAITLTIEPNGRTGILGEHSPIDALIPSLLAEKILSVPCPPPGTPYGEKLEGVSLLEGKPAWNKLEFAVDDKLRTAIKTAEQNARKIMSESDIGLLWFDEYGAEWIKKVGRQAPDAYIQMALQVAYALVHGKQVPTYETASTRLYKHGRTDVIRSFSNESYALVKAIRDGKSAKEIYPLLTEATGAHSRQTRDNSFGKGIDRFMAGLRLMFRPEDDGQVPAMFSDPLFAESQSWVLSTSGLSAGNDFVGTGFGCGFADGFGTNYLAGSKVLKFGIEAKRSNPKGNGEPVLLYKNSIVDALRLLRKIVEDGAPQEEPGKAKL</sequence>
<dbReference type="PANTHER" id="PTHR22589">
    <property type="entry name" value="CARNITINE O-ACYLTRANSFERASE"/>
    <property type="match status" value="1"/>
</dbReference>
<dbReference type="InterPro" id="IPR039551">
    <property type="entry name" value="Cho/carn_acyl_trans"/>
</dbReference>
<protein>
    <recommendedName>
        <fullName evidence="5">Choline/carnitine acyltransferase domain-containing protein</fullName>
    </recommendedName>
</protein>
<dbReference type="InterPro" id="IPR023213">
    <property type="entry name" value="CAT-like_dom_sf"/>
</dbReference>
<evidence type="ECO:0000256" key="2">
    <source>
        <dbReference type="ARBA" id="ARBA00022679"/>
    </source>
</evidence>
<keyword evidence="3" id="KW-0012">Acyltransferase</keyword>
<gene>
    <name evidence="6" type="ORF">MVES_001602</name>
</gene>
<evidence type="ECO:0000259" key="5">
    <source>
        <dbReference type="Pfam" id="PF00755"/>
    </source>
</evidence>
<evidence type="ECO:0000313" key="6">
    <source>
        <dbReference type="EMBL" id="PKI84383.1"/>
    </source>
</evidence>
<dbReference type="STRING" id="2020962.A0A2N1JCW9"/>
<dbReference type="SUPFAM" id="SSF52777">
    <property type="entry name" value="CoA-dependent acyltransferases"/>
    <property type="match status" value="2"/>
</dbReference>
<dbReference type="OrthoDB" id="240216at2759"/>
<comment type="similarity">
    <text evidence="1">Belongs to the carnitine/choline acetyltransferase family.</text>
</comment>
<dbReference type="InterPro" id="IPR042231">
    <property type="entry name" value="Cho/carn_acyl_trans_2"/>
</dbReference>
<dbReference type="PANTHER" id="PTHR22589:SF107">
    <property type="entry name" value="CHOLINE_CARNITINE ACYLTRANSFERASE DOMAIN-CONTAINING PROTEIN"/>
    <property type="match status" value="1"/>
</dbReference>
<dbReference type="AlphaFoldDB" id="A0A2N1JCW9"/>
<feature type="domain" description="Choline/carnitine acyltransferase" evidence="5">
    <location>
        <begin position="24"/>
        <end position="638"/>
    </location>
</feature>
<evidence type="ECO:0000256" key="1">
    <source>
        <dbReference type="ARBA" id="ARBA00005232"/>
    </source>
</evidence>
<dbReference type="Proteomes" id="UP000232875">
    <property type="component" value="Unassembled WGS sequence"/>
</dbReference>
<evidence type="ECO:0000256" key="4">
    <source>
        <dbReference type="PIRSR" id="PIRSR600542-1"/>
    </source>
</evidence>
<organism evidence="6 7">
    <name type="scientific">Malassezia vespertilionis</name>
    <dbReference type="NCBI Taxonomy" id="2020962"/>
    <lineage>
        <taxon>Eukaryota</taxon>
        <taxon>Fungi</taxon>
        <taxon>Dikarya</taxon>
        <taxon>Basidiomycota</taxon>
        <taxon>Ustilaginomycotina</taxon>
        <taxon>Malasseziomycetes</taxon>
        <taxon>Malasseziales</taxon>
        <taxon>Malasseziaceae</taxon>
        <taxon>Malassezia</taxon>
    </lineage>
</organism>
<dbReference type="GO" id="GO:0016746">
    <property type="term" value="F:acyltransferase activity"/>
    <property type="evidence" value="ECO:0007669"/>
    <property type="project" value="UniProtKB-KW"/>
</dbReference>
<reference evidence="6 7" key="1">
    <citation type="submission" date="2017-10" db="EMBL/GenBank/DDBJ databases">
        <title>A novel species of cold-tolerant Malassezia isolated from bats.</title>
        <authorList>
            <person name="Lorch J.M."/>
            <person name="Palmer J.M."/>
            <person name="Vanderwolf K.J."/>
            <person name="Schmidt K.Z."/>
            <person name="Verant M.L."/>
            <person name="Weller T.J."/>
            <person name="Blehert D.S."/>
        </authorList>
    </citation>
    <scope>NUCLEOTIDE SEQUENCE [LARGE SCALE GENOMIC DNA]</scope>
    <source>
        <strain evidence="6 7">NWHC:44797-103</strain>
    </source>
</reference>
<evidence type="ECO:0000313" key="7">
    <source>
        <dbReference type="Proteomes" id="UP000232875"/>
    </source>
</evidence>
<evidence type="ECO:0000256" key="3">
    <source>
        <dbReference type="ARBA" id="ARBA00023315"/>
    </source>
</evidence>
<dbReference type="EMBL" id="KZ454989">
    <property type="protein sequence ID" value="PKI84383.1"/>
    <property type="molecule type" value="Genomic_DNA"/>
</dbReference>